<gene>
    <name evidence="1" type="ORF">L0U88_17650</name>
</gene>
<dbReference type="Proteomes" id="UP001200145">
    <property type="component" value="Unassembled WGS sequence"/>
</dbReference>
<dbReference type="PIRSF" id="PIRSF010256">
    <property type="entry name" value="CoxE_vWa"/>
    <property type="match status" value="1"/>
</dbReference>
<proteinExistence type="predicted"/>
<dbReference type="InterPro" id="IPR036465">
    <property type="entry name" value="vWFA_dom_sf"/>
</dbReference>
<dbReference type="CDD" id="cd00198">
    <property type="entry name" value="vWFA"/>
    <property type="match status" value="1"/>
</dbReference>
<comment type="caution">
    <text evidence="1">The sequence shown here is derived from an EMBL/GenBank/DDBJ whole genome shotgun (WGS) entry which is preliminary data.</text>
</comment>
<keyword evidence="2" id="KW-1185">Reference proteome</keyword>
<dbReference type="SUPFAM" id="SSF53300">
    <property type="entry name" value="vWA-like"/>
    <property type="match status" value="1"/>
</dbReference>
<protein>
    <submittedName>
        <fullName evidence="1">VWA domain-containing protein</fullName>
    </submittedName>
</protein>
<dbReference type="EMBL" id="JAKEVY010000005">
    <property type="protein sequence ID" value="MCF1716470.1"/>
    <property type="molecule type" value="Genomic_DNA"/>
</dbReference>
<accession>A0ABS9BMC3</accession>
<dbReference type="PANTHER" id="PTHR39338:SF6">
    <property type="entry name" value="BLL5662 PROTEIN"/>
    <property type="match status" value="1"/>
</dbReference>
<dbReference type="PANTHER" id="PTHR39338">
    <property type="entry name" value="BLL5662 PROTEIN-RELATED"/>
    <property type="match status" value="1"/>
</dbReference>
<evidence type="ECO:0000313" key="2">
    <source>
        <dbReference type="Proteomes" id="UP001200145"/>
    </source>
</evidence>
<dbReference type="Pfam" id="PF05762">
    <property type="entry name" value="VWA_CoxE"/>
    <property type="match status" value="1"/>
</dbReference>
<organism evidence="1 2">
    <name type="scientific">Flavihumibacter fluminis</name>
    <dbReference type="NCBI Taxonomy" id="2909236"/>
    <lineage>
        <taxon>Bacteria</taxon>
        <taxon>Pseudomonadati</taxon>
        <taxon>Bacteroidota</taxon>
        <taxon>Chitinophagia</taxon>
        <taxon>Chitinophagales</taxon>
        <taxon>Chitinophagaceae</taxon>
        <taxon>Flavihumibacter</taxon>
    </lineage>
</organism>
<reference evidence="1 2" key="1">
    <citation type="submission" date="2022-01" db="EMBL/GenBank/DDBJ databases">
        <title>Flavihumibacter sp. nov., isolated from sediment of a river.</title>
        <authorList>
            <person name="Liu H."/>
        </authorList>
    </citation>
    <scope>NUCLEOTIDE SEQUENCE [LARGE SCALE GENOMIC DNA]</scope>
    <source>
        <strain evidence="1 2">RY-1</strain>
    </source>
</reference>
<dbReference type="InterPro" id="IPR008912">
    <property type="entry name" value="Uncharacterised_CoxE"/>
</dbReference>
<evidence type="ECO:0000313" key="1">
    <source>
        <dbReference type="EMBL" id="MCF1716470.1"/>
    </source>
</evidence>
<dbReference type="RefSeq" id="WP_234867704.1">
    <property type="nucleotide sequence ID" value="NZ_JAKEVY010000005.1"/>
</dbReference>
<sequence>MKQQAYQTTSLTEGIVAFVHFARSHGLNVGLPETKDALLAADLGLLTNRELFKDALKTIFCKSPEEEKVFEKIFLLYWDTNPIDLQERKGKATVQGLVEKKANATLVMLGRGDKQEQETDAKNVSGANEKERLKKTDLAHVKETDAAQLEAIARKLFREMAVRMRRRMKSSTRKGRINLRRTIRHSISYGGEPMELFRKAQKPKKQRLIVLLDVSGSMDKYSFYLLRFICALKEQFRQLEAFLFSTQLLRVTKALQLNRIDQILQTVSDQAEHWSGGTRIGSCLAKFNERYGKLLLNGSPIVLILSDGLDTGTPEELQKELKYMKGKARKLIWLNPLKGMKGYAPIAKGMSAALPAIDEFRSAHNLESLLELENILQDA</sequence>
<dbReference type="InterPro" id="IPR011195">
    <property type="entry name" value="UCP010256"/>
</dbReference>
<name>A0ABS9BMC3_9BACT</name>
<dbReference type="Gene3D" id="3.40.50.410">
    <property type="entry name" value="von Willebrand factor, type A domain"/>
    <property type="match status" value="1"/>
</dbReference>